<dbReference type="EMBL" id="BKCJ010539688">
    <property type="protein sequence ID" value="GFB04273.1"/>
    <property type="molecule type" value="Genomic_DNA"/>
</dbReference>
<feature type="domain" description="Integrase catalytic" evidence="2">
    <location>
        <begin position="190"/>
        <end position="285"/>
    </location>
</feature>
<dbReference type="PROSITE" id="PS50994">
    <property type="entry name" value="INTEGRASE"/>
    <property type="match status" value="1"/>
</dbReference>
<organism evidence="3">
    <name type="scientific">Tanacetum cinerariifolium</name>
    <name type="common">Dalmatian daisy</name>
    <name type="synonym">Chrysanthemum cinerariifolium</name>
    <dbReference type="NCBI Taxonomy" id="118510"/>
    <lineage>
        <taxon>Eukaryota</taxon>
        <taxon>Viridiplantae</taxon>
        <taxon>Streptophyta</taxon>
        <taxon>Embryophyta</taxon>
        <taxon>Tracheophyta</taxon>
        <taxon>Spermatophyta</taxon>
        <taxon>Magnoliopsida</taxon>
        <taxon>eudicotyledons</taxon>
        <taxon>Gunneridae</taxon>
        <taxon>Pentapetalae</taxon>
        <taxon>asterids</taxon>
        <taxon>campanulids</taxon>
        <taxon>Asterales</taxon>
        <taxon>Asteraceae</taxon>
        <taxon>Asteroideae</taxon>
        <taxon>Anthemideae</taxon>
        <taxon>Anthemidinae</taxon>
        <taxon>Tanacetum</taxon>
    </lineage>
</organism>
<dbReference type="GO" id="GO:0015074">
    <property type="term" value="P:DNA integration"/>
    <property type="evidence" value="ECO:0007669"/>
    <property type="project" value="InterPro"/>
</dbReference>
<feature type="non-terminal residue" evidence="3">
    <location>
        <position position="478"/>
    </location>
</feature>
<dbReference type="Gene3D" id="3.30.420.10">
    <property type="entry name" value="Ribonuclease H-like superfamily/Ribonuclease H"/>
    <property type="match status" value="2"/>
</dbReference>
<name>A0A699KT09_TANCI</name>
<dbReference type="SUPFAM" id="SSF53098">
    <property type="entry name" value="Ribonuclease H-like"/>
    <property type="match status" value="2"/>
</dbReference>
<dbReference type="InterPro" id="IPR012337">
    <property type="entry name" value="RNaseH-like_sf"/>
</dbReference>
<dbReference type="PANTHER" id="PTHR42648">
    <property type="entry name" value="TRANSPOSASE, PUTATIVE-RELATED"/>
    <property type="match status" value="1"/>
</dbReference>
<dbReference type="InterPro" id="IPR054722">
    <property type="entry name" value="PolX-like_BBD"/>
</dbReference>
<dbReference type="InterPro" id="IPR039537">
    <property type="entry name" value="Retrotran_Ty1/copia-like"/>
</dbReference>
<evidence type="ECO:0000259" key="2">
    <source>
        <dbReference type="PROSITE" id="PS50994"/>
    </source>
</evidence>
<dbReference type="GO" id="GO:0008233">
    <property type="term" value="F:peptidase activity"/>
    <property type="evidence" value="ECO:0007669"/>
    <property type="project" value="UniProtKB-KW"/>
</dbReference>
<comment type="caution">
    <text evidence="3">The sequence shown here is derived from an EMBL/GenBank/DDBJ whole genome shotgun (WGS) entry which is preliminary data.</text>
</comment>
<dbReference type="AlphaFoldDB" id="A0A699KT09"/>
<sequence>MTGNRALLTNFMEKFLRTVRFGNNDFVVIAGYGDVVISSMTIKKVFYVEGLGYNLFSVGHFCDKGLEVAFRKSTCFVRNEDGVDLLTSDRSSNLYTIALNEVASNSSTCLPKMKFEKDHLCSACEQGKIHQKHHKSKKAFALNKPLYLLHMDLCGPMRRVQTDNGTEFKNKTLAKFFDEVGITQQFSARVQTDNGTEFKNKTLAKFFDEVGITQQFSAVRTPQQNGVVERRHRTLVEAARTMLTFANLPSFLWAGAIATACFTQNRSIIHKRFDKTPYELINKRKPNIKFFRVFGCRCYLLNDFKDVGKLKAKGDIGVFVRYSKESAAFRIYNKRTLSNVDEASKKDLEDLFQDFYDEYFDSSKVMKSSTTNVETPINEEVFHEVSESFQGEPSLSSLNEDVQHSPEEVILPQTNTQSIPINMVPSNVFNERLEDAYFDASTSFHDPSNVPTYYQPYPHEKKWTKDHPLHKIIGEIII</sequence>
<proteinExistence type="predicted"/>
<dbReference type="GO" id="GO:0003676">
    <property type="term" value="F:nucleic acid binding"/>
    <property type="evidence" value="ECO:0007669"/>
    <property type="project" value="InterPro"/>
</dbReference>
<dbReference type="InterPro" id="IPR001584">
    <property type="entry name" value="Integrase_cat-core"/>
</dbReference>
<evidence type="ECO:0000256" key="1">
    <source>
        <dbReference type="ARBA" id="ARBA00022670"/>
    </source>
</evidence>
<dbReference type="GO" id="GO:0006508">
    <property type="term" value="P:proteolysis"/>
    <property type="evidence" value="ECO:0007669"/>
    <property type="project" value="UniProtKB-KW"/>
</dbReference>
<dbReference type="Pfam" id="PF22936">
    <property type="entry name" value="Pol_BBD"/>
    <property type="match status" value="1"/>
</dbReference>
<evidence type="ECO:0000313" key="3">
    <source>
        <dbReference type="EMBL" id="GFB04273.1"/>
    </source>
</evidence>
<dbReference type="InterPro" id="IPR036397">
    <property type="entry name" value="RNaseH_sf"/>
</dbReference>
<keyword evidence="1" id="KW-0645">Protease</keyword>
<keyword evidence="1" id="KW-0378">Hydrolase</keyword>
<protein>
    <submittedName>
        <fullName evidence="3">Retrovirus-related Pol polyprotein from transposon TNT 1-94</fullName>
    </submittedName>
</protein>
<dbReference type="PANTHER" id="PTHR42648:SF18">
    <property type="entry name" value="RETROTRANSPOSON, UNCLASSIFIED-LIKE PROTEIN"/>
    <property type="match status" value="1"/>
</dbReference>
<gene>
    <name evidence="3" type="ORF">Tci_676244</name>
</gene>
<accession>A0A699KT09</accession>
<reference evidence="3" key="1">
    <citation type="journal article" date="2019" name="Sci. Rep.">
        <title>Draft genome of Tanacetum cinerariifolium, the natural source of mosquito coil.</title>
        <authorList>
            <person name="Yamashiro T."/>
            <person name="Shiraishi A."/>
            <person name="Satake H."/>
            <person name="Nakayama K."/>
        </authorList>
    </citation>
    <scope>NUCLEOTIDE SEQUENCE</scope>
</reference>